<gene>
    <name evidence="2" type="ORF">GT360_21575</name>
</gene>
<evidence type="ECO:0000313" key="2">
    <source>
        <dbReference type="EMBL" id="QIA66084.1"/>
    </source>
</evidence>
<keyword evidence="3" id="KW-1185">Reference proteome</keyword>
<organism evidence="2 3">
    <name type="scientific">Vibrio astriarenae</name>
    <dbReference type="NCBI Taxonomy" id="1481923"/>
    <lineage>
        <taxon>Bacteria</taxon>
        <taxon>Pseudomonadati</taxon>
        <taxon>Pseudomonadota</taxon>
        <taxon>Gammaproteobacteria</taxon>
        <taxon>Vibrionales</taxon>
        <taxon>Vibrionaceae</taxon>
        <taxon>Vibrio</taxon>
    </lineage>
</organism>
<proteinExistence type="predicted"/>
<dbReference type="AlphaFoldDB" id="A0A7Z2T823"/>
<dbReference type="KEGG" id="vas:GT360_21575"/>
<protein>
    <recommendedName>
        <fullName evidence="4">Outer membrane protein beta-barrel domain-containing protein</fullName>
    </recommendedName>
</protein>
<accession>A0A7Z2T823</accession>
<feature type="chain" id="PRO_5031453642" description="Outer membrane protein beta-barrel domain-containing protein" evidence="1">
    <location>
        <begin position="20"/>
        <end position="144"/>
    </location>
</feature>
<evidence type="ECO:0008006" key="4">
    <source>
        <dbReference type="Google" id="ProtNLM"/>
    </source>
</evidence>
<evidence type="ECO:0000256" key="1">
    <source>
        <dbReference type="SAM" id="SignalP"/>
    </source>
</evidence>
<reference evidence="2 3" key="1">
    <citation type="submission" date="2020-01" db="EMBL/GenBank/DDBJ databases">
        <title>Whole genome and functional gene identification of agarase of Vibrio HN897.</title>
        <authorList>
            <person name="Liu Y."/>
            <person name="Zhao Z."/>
        </authorList>
    </citation>
    <scope>NUCLEOTIDE SEQUENCE [LARGE SCALE GENOMIC DNA]</scope>
    <source>
        <strain evidence="2 3">HN897</strain>
    </source>
</reference>
<keyword evidence="1" id="KW-0732">Signal</keyword>
<evidence type="ECO:0000313" key="3">
    <source>
        <dbReference type="Proteomes" id="UP000464262"/>
    </source>
</evidence>
<name>A0A7Z2T823_9VIBR</name>
<dbReference type="RefSeq" id="WP_164651065.1">
    <property type="nucleotide sequence ID" value="NZ_CP047476.1"/>
</dbReference>
<dbReference type="Proteomes" id="UP000464262">
    <property type="component" value="Chromosome 2"/>
</dbReference>
<dbReference type="EMBL" id="CP047476">
    <property type="protein sequence ID" value="QIA66084.1"/>
    <property type="molecule type" value="Genomic_DNA"/>
</dbReference>
<sequence>MKYIVQLILLMGLSFSAVANQQIGVGVGFHFGEKEIDQQWEDDMRLHGSIMYNQPGKLYTKAASDFKNYHTASAGFSIPVQPFEHGNASIGIGAGVLDYKYSDDSWVVSLMFASNLVYHNLGQGATIDFNSDMIALNYFISFIQ</sequence>
<feature type="signal peptide" evidence="1">
    <location>
        <begin position="1"/>
        <end position="19"/>
    </location>
</feature>